<dbReference type="EMBL" id="JASSZA010000021">
    <property type="protein sequence ID" value="KAK2084883.1"/>
    <property type="molecule type" value="Genomic_DNA"/>
</dbReference>
<evidence type="ECO:0000256" key="1">
    <source>
        <dbReference type="SAM" id="MobiDB-lite"/>
    </source>
</evidence>
<keyword evidence="3" id="KW-1185">Reference proteome</keyword>
<organism evidence="2 3">
    <name type="scientific">Saguinus oedipus</name>
    <name type="common">Cotton-top tamarin</name>
    <name type="synonym">Oedipomidas oedipus</name>
    <dbReference type="NCBI Taxonomy" id="9490"/>
    <lineage>
        <taxon>Eukaryota</taxon>
        <taxon>Metazoa</taxon>
        <taxon>Chordata</taxon>
        <taxon>Craniata</taxon>
        <taxon>Vertebrata</taxon>
        <taxon>Euteleostomi</taxon>
        <taxon>Mammalia</taxon>
        <taxon>Eutheria</taxon>
        <taxon>Euarchontoglires</taxon>
        <taxon>Primates</taxon>
        <taxon>Haplorrhini</taxon>
        <taxon>Platyrrhini</taxon>
        <taxon>Cebidae</taxon>
        <taxon>Callitrichinae</taxon>
        <taxon>Saguinus</taxon>
    </lineage>
</organism>
<proteinExistence type="predicted"/>
<comment type="caution">
    <text evidence="2">The sequence shown here is derived from an EMBL/GenBank/DDBJ whole genome shotgun (WGS) entry which is preliminary data.</text>
</comment>
<gene>
    <name evidence="2" type="ORF">P7K49_036183</name>
</gene>
<protein>
    <submittedName>
        <fullName evidence="2">Uncharacterized protein</fullName>
    </submittedName>
</protein>
<evidence type="ECO:0000313" key="2">
    <source>
        <dbReference type="EMBL" id="KAK2084883.1"/>
    </source>
</evidence>
<accession>A0ABQ9TJJ6</accession>
<dbReference type="Proteomes" id="UP001266305">
    <property type="component" value="Unassembled WGS sequence"/>
</dbReference>
<reference evidence="2 3" key="1">
    <citation type="submission" date="2023-05" db="EMBL/GenBank/DDBJ databases">
        <title>B98-5 Cell Line De Novo Hybrid Assembly: An Optical Mapping Approach.</title>
        <authorList>
            <person name="Kananen K."/>
            <person name="Auerbach J.A."/>
            <person name="Kautto E."/>
            <person name="Blachly J.S."/>
        </authorList>
    </citation>
    <scope>NUCLEOTIDE SEQUENCE [LARGE SCALE GENOMIC DNA]</scope>
    <source>
        <strain evidence="2">B95-8</strain>
        <tissue evidence="2">Cell line</tissue>
    </source>
</reference>
<sequence length="123" mass="13494">MQPWAHLAQPTGKQEQHPEKEERVRGVAFAVFAFAGASTATGATCKEEKKAVGARFQAPDTAQKDSDWKPKASVLNSEEAMVRCLPSTLAAQSLVRALGFSQRPPDQLGYMEQDSFGPQYRQL</sequence>
<evidence type="ECO:0000313" key="3">
    <source>
        <dbReference type="Proteomes" id="UP001266305"/>
    </source>
</evidence>
<feature type="region of interest" description="Disordered" evidence="1">
    <location>
        <begin position="1"/>
        <end position="22"/>
    </location>
</feature>
<name>A0ABQ9TJJ6_SAGOE</name>